<feature type="region of interest" description="Disordered" evidence="4">
    <location>
        <begin position="310"/>
        <end position="344"/>
    </location>
</feature>
<feature type="compositionally biased region" description="Basic and acidic residues" evidence="4">
    <location>
        <begin position="8"/>
        <end position="20"/>
    </location>
</feature>
<dbReference type="GO" id="GO:0043565">
    <property type="term" value="F:sequence-specific DNA binding"/>
    <property type="evidence" value="ECO:0007669"/>
    <property type="project" value="InterPro"/>
</dbReference>
<dbReference type="PROSITE" id="PS01124">
    <property type="entry name" value="HTH_ARAC_FAMILY_2"/>
    <property type="match status" value="1"/>
</dbReference>
<dbReference type="PANTHER" id="PTHR46796:SF6">
    <property type="entry name" value="ARAC SUBFAMILY"/>
    <property type="match status" value="1"/>
</dbReference>
<evidence type="ECO:0000256" key="1">
    <source>
        <dbReference type="ARBA" id="ARBA00023015"/>
    </source>
</evidence>
<protein>
    <submittedName>
        <fullName evidence="6">AraC-type DNA-binding protein</fullName>
    </submittedName>
</protein>
<dbReference type="InterPro" id="IPR020449">
    <property type="entry name" value="Tscrpt_reg_AraC-type_HTH"/>
</dbReference>
<evidence type="ECO:0000259" key="5">
    <source>
        <dbReference type="PROSITE" id="PS01124"/>
    </source>
</evidence>
<feature type="domain" description="HTH araC/xylS-type" evidence="5">
    <location>
        <begin position="217"/>
        <end position="318"/>
    </location>
</feature>
<dbReference type="InterPro" id="IPR018060">
    <property type="entry name" value="HTH_AraC"/>
</dbReference>
<dbReference type="Pfam" id="PF14525">
    <property type="entry name" value="AraC_binding_2"/>
    <property type="match status" value="1"/>
</dbReference>
<accession>A0A1H8NZB9</accession>
<reference evidence="6 7" key="1">
    <citation type="submission" date="2016-10" db="EMBL/GenBank/DDBJ databases">
        <authorList>
            <person name="de Groot N.N."/>
        </authorList>
    </citation>
    <scope>NUCLEOTIDE SEQUENCE [LARGE SCALE GENOMIC DNA]</scope>
    <source>
        <strain evidence="6 7">CGMCC 4.2026</strain>
    </source>
</reference>
<sequence length="344" mass="37554">MTTTLFRNDGRRGADGADGADRWQHAVSRAYVPMRVALKDPSSAEGSIASTRVGSLRVCRVEAGPQTVSGYRRPAQEAQPCVILTFQEQGTALKQQDGRESVVRPGEFSLTDSSRPFRKRLDTDFRFTSFCLPRDEVDLGQRELSELTATSFRREDSATAGLAADVLGRVAQDAAVLDGSAGRRLAATVVDLITLMIDELRRDARPGPPSSHAVALERLKQYALGRLHDPGLSPSRMAADNHMSVRYVHRLFESEGVTAAAWVRAQRLERCRRDLLRPGARDTAVAAVGRRWGFTNSSHFTRSFRKEFGVTPGDWKHAGSSAGTTAGRTAAPDRAVNGNPNARP</sequence>
<organism evidence="6 7">
    <name type="scientific">Actinacidiphila rubida</name>
    <dbReference type="NCBI Taxonomy" id="310780"/>
    <lineage>
        <taxon>Bacteria</taxon>
        <taxon>Bacillati</taxon>
        <taxon>Actinomycetota</taxon>
        <taxon>Actinomycetes</taxon>
        <taxon>Kitasatosporales</taxon>
        <taxon>Streptomycetaceae</taxon>
        <taxon>Actinacidiphila</taxon>
    </lineage>
</organism>
<dbReference type="GO" id="GO:0003700">
    <property type="term" value="F:DNA-binding transcription factor activity"/>
    <property type="evidence" value="ECO:0007669"/>
    <property type="project" value="InterPro"/>
</dbReference>
<dbReference type="SMART" id="SM00342">
    <property type="entry name" value="HTH_ARAC"/>
    <property type="match status" value="1"/>
</dbReference>
<evidence type="ECO:0000256" key="4">
    <source>
        <dbReference type="SAM" id="MobiDB-lite"/>
    </source>
</evidence>
<gene>
    <name evidence="6" type="ORF">SAMN05216267_102414</name>
</gene>
<dbReference type="Proteomes" id="UP000181951">
    <property type="component" value="Unassembled WGS sequence"/>
</dbReference>
<dbReference type="PANTHER" id="PTHR46796">
    <property type="entry name" value="HTH-TYPE TRANSCRIPTIONAL ACTIVATOR RHAS-RELATED"/>
    <property type="match status" value="1"/>
</dbReference>
<feature type="region of interest" description="Disordered" evidence="4">
    <location>
        <begin position="1"/>
        <end position="20"/>
    </location>
</feature>
<dbReference type="PRINTS" id="PR00032">
    <property type="entry name" value="HTHARAC"/>
</dbReference>
<keyword evidence="1" id="KW-0805">Transcription regulation</keyword>
<evidence type="ECO:0000256" key="2">
    <source>
        <dbReference type="ARBA" id="ARBA00023125"/>
    </source>
</evidence>
<keyword evidence="7" id="KW-1185">Reference proteome</keyword>
<dbReference type="Pfam" id="PF12833">
    <property type="entry name" value="HTH_18"/>
    <property type="match status" value="1"/>
</dbReference>
<feature type="compositionally biased region" description="Low complexity" evidence="4">
    <location>
        <begin position="318"/>
        <end position="330"/>
    </location>
</feature>
<evidence type="ECO:0000313" key="6">
    <source>
        <dbReference type="EMBL" id="SEO35010.1"/>
    </source>
</evidence>
<evidence type="ECO:0000313" key="7">
    <source>
        <dbReference type="Proteomes" id="UP000181951"/>
    </source>
</evidence>
<keyword evidence="3" id="KW-0804">Transcription</keyword>
<name>A0A1H8NZB9_9ACTN</name>
<proteinExistence type="predicted"/>
<evidence type="ECO:0000256" key="3">
    <source>
        <dbReference type="ARBA" id="ARBA00023163"/>
    </source>
</evidence>
<dbReference type="STRING" id="310780.SAMN05216267_102414"/>
<dbReference type="RefSeq" id="WP_075017477.1">
    <property type="nucleotide sequence ID" value="NZ_FODD01000024.1"/>
</dbReference>
<dbReference type="InterPro" id="IPR009057">
    <property type="entry name" value="Homeodomain-like_sf"/>
</dbReference>
<dbReference type="Gene3D" id="1.10.10.60">
    <property type="entry name" value="Homeodomain-like"/>
    <property type="match status" value="1"/>
</dbReference>
<dbReference type="EMBL" id="FODD01000024">
    <property type="protein sequence ID" value="SEO35010.1"/>
    <property type="molecule type" value="Genomic_DNA"/>
</dbReference>
<dbReference type="InterPro" id="IPR035418">
    <property type="entry name" value="AraC-bd_2"/>
</dbReference>
<dbReference type="InterPro" id="IPR050204">
    <property type="entry name" value="AraC_XylS_family_regulators"/>
</dbReference>
<keyword evidence="2 6" id="KW-0238">DNA-binding</keyword>
<dbReference type="SUPFAM" id="SSF46689">
    <property type="entry name" value="Homeodomain-like"/>
    <property type="match status" value="1"/>
</dbReference>
<dbReference type="AlphaFoldDB" id="A0A1H8NZB9"/>